<evidence type="ECO:0000313" key="3">
    <source>
        <dbReference type="EMBL" id="SVA91000.1"/>
    </source>
</evidence>
<feature type="transmembrane region" description="Helical" evidence="1">
    <location>
        <begin position="77"/>
        <end position="101"/>
    </location>
</feature>
<reference evidence="3" key="1">
    <citation type="submission" date="2018-05" db="EMBL/GenBank/DDBJ databases">
        <authorList>
            <person name="Lanie J.A."/>
            <person name="Ng W.-L."/>
            <person name="Kazmierczak K.M."/>
            <person name="Andrzejewski T.M."/>
            <person name="Davidsen T.M."/>
            <person name="Wayne K.J."/>
            <person name="Tettelin H."/>
            <person name="Glass J.I."/>
            <person name="Rusch D."/>
            <person name="Podicherti R."/>
            <person name="Tsui H.-C.T."/>
            <person name="Winkler M.E."/>
        </authorList>
    </citation>
    <scope>NUCLEOTIDE SEQUENCE</scope>
</reference>
<organism evidence="3">
    <name type="scientific">marine metagenome</name>
    <dbReference type="NCBI Taxonomy" id="408172"/>
    <lineage>
        <taxon>unclassified sequences</taxon>
        <taxon>metagenomes</taxon>
        <taxon>ecological metagenomes</taxon>
    </lineage>
</organism>
<keyword evidence="1" id="KW-0812">Transmembrane</keyword>
<proteinExistence type="predicted"/>
<keyword evidence="1" id="KW-1133">Transmembrane helix</keyword>
<keyword evidence="1" id="KW-0472">Membrane</keyword>
<dbReference type="PANTHER" id="PTHR36305">
    <property type="entry name" value="PHOSPHATIDYLGLYCEROPHOSPHATASE A"/>
    <property type="match status" value="1"/>
</dbReference>
<feature type="transmembrane region" description="Helical" evidence="1">
    <location>
        <begin position="16"/>
        <end position="35"/>
    </location>
</feature>
<name>A0A381ZP19_9ZZZZ</name>
<dbReference type="InterPro" id="IPR007686">
    <property type="entry name" value="YutG/PgpA"/>
</dbReference>
<dbReference type="EMBL" id="UINC01022090">
    <property type="protein sequence ID" value="SVA91000.1"/>
    <property type="molecule type" value="Genomic_DNA"/>
</dbReference>
<dbReference type="PANTHER" id="PTHR36305:SF1">
    <property type="entry name" value="PHOSPHATIDYLGLYCEROPHOSPHATASE A"/>
    <property type="match status" value="1"/>
</dbReference>
<evidence type="ECO:0000259" key="2">
    <source>
        <dbReference type="Pfam" id="PF04608"/>
    </source>
</evidence>
<protein>
    <recommendedName>
        <fullName evidence="2">YutG/PgpA domain-containing protein</fullName>
    </recommendedName>
</protein>
<feature type="transmembrane region" description="Helical" evidence="1">
    <location>
        <begin position="40"/>
        <end position="57"/>
    </location>
</feature>
<accession>A0A381ZP19</accession>
<dbReference type="AlphaFoldDB" id="A0A381ZP19"/>
<dbReference type="GO" id="GO:0008962">
    <property type="term" value="F:phosphatidylglycerophosphatase activity"/>
    <property type="evidence" value="ECO:0007669"/>
    <property type="project" value="InterPro"/>
</dbReference>
<dbReference type="SUPFAM" id="SSF101307">
    <property type="entry name" value="YutG-like"/>
    <property type="match status" value="1"/>
</dbReference>
<dbReference type="Pfam" id="PF04608">
    <property type="entry name" value="PgpA"/>
    <property type="match status" value="1"/>
</dbReference>
<dbReference type="InterPro" id="IPR026037">
    <property type="entry name" value="PgpA"/>
</dbReference>
<dbReference type="InterPro" id="IPR036681">
    <property type="entry name" value="PgpA-like_sf"/>
</dbReference>
<gene>
    <name evidence="3" type="ORF">METZ01_LOCUS143854</name>
</gene>
<feature type="domain" description="YutG/PgpA" evidence="2">
    <location>
        <begin position="5"/>
        <end position="142"/>
    </location>
</feature>
<dbReference type="PIRSF" id="PIRSF006162">
    <property type="entry name" value="PgpA"/>
    <property type="match status" value="1"/>
</dbReference>
<feature type="transmembrane region" description="Helical" evidence="1">
    <location>
        <begin position="122"/>
        <end position="145"/>
    </location>
</feature>
<dbReference type="CDD" id="cd06971">
    <property type="entry name" value="PgpA"/>
    <property type="match status" value="1"/>
</dbReference>
<evidence type="ECO:0000256" key="1">
    <source>
        <dbReference type="SAM" id="Phobius"/>
    </source>
</evidence>
<dbReference type="GO" id="GO:0006629">
    <property type="term" value="P:lipid metabolic process"/>
    <property type="evidence" value="ECO:0007669"/>
    <property type="project" value="InterPro"/>
</dbReference>
<sequence length="148" mass="16467">MTKIFITFGFLGYSKYFPGTLASIAALPLGVALIALEARYYLLIIIVALSIISFFLIKEYLAETSQKDPKEVVIDEVIGQLLAMLFCPLSLEAILLSFLIFRFFDILKIYPINKIEKIDGAIGVIGDDVVSGIFTSIIIYLLIYLGML</sequence>